<feature type="compositionally biased region" description="Basic and acidic residues" evidence="1">
    <location>
        <begin position="285"/>
        <end position="294"/>
    </location>
</feature>
<evidence type="ECO:0008006" key="4">
    <source>
        <dbReference type="Google" id="ProtNLM"/>
    </source>
</evidence>
<dbReference type="Gene3D" id="1.20.1280.50">
    <property type="match status" value="1"/>
</dbReference>
<dbReference type="EMBL" id="JAVHJO010000017">
    <property type="protein sequence ID" value="KAK6525233.1"/>
    <property type="molecule type" value="Genomic_DNA"/>
</dbReference>
<dbReference type="Proteomes" id="UP001365542">
    <property type="component" value="Unassembled WGS sequence"/>
</dbReference>
<evidence type="ECO:0000313" key="2">
    <source>
        <dbReference type="EMBL" id="KAK6525233.1"/>
    </source>
</evidence>
<sequence length="318" mass="36459">MESNQGPNSIFLVPEILEQILVQVPILELISSGNRVCRLWNDIIQHSLVVRRYLSIGIPNIAHAPTFSRDIEPSLAPAGLVYLNIYWTKFNQLMRSFTDPEECVELSQMFFRRFATAMISLNAELIIPPPPPYGFLIEVQGSPLSEPFARATPCNPSHYRCQHDNPVAHVMHELMFRALAIWCIPPFRQRVAFMVAPFAYFRGQKFTFILSSDGESIPCSLDYDEHGLMDRAFKFIGDIGFDNFPGGDCLVTRPQEWCVFRINRRGMDIDLEVEEEDDDEDENNEKEVEERALEGEYNNNKEMVDDEEEEEGEERGGG</sequence>
<feature type="region of interest" description="Disordered" evidence="1">
    <location>
        <begin position="271"/>
        <end position="318"/>
    </location>
</feature>
<feature type="compositionally biased region" description="Acidic residues" evidence="1">
    <location>
        <begin position="304"/>
        <end position="318"/>
    </location>
</feature>
<evidence type="ECO:0000256" key="1">
    <source>
        <dbReference type="SAM" id="MobiDB-lite"/>
    </source>
</evidence>
<comment type="caution">
    <text evidence="2">The sequence shown here is derived from an EMBL/GenBank/DDBJ whole genome shotgun (WGS) entry which is preliminary data.</text>
</comment>
<name>A0AAV9WZ01_9PEZI</name>
<dbReference type="AlphaFoldDB" id="A0AAV9WZ01"/>
<organism evidence="2 3">
    <name type="scientific">Orbilia ellipsospora</name>
    <dbReference type="NCBI Taxonomy" id="2528407"/>
    <lineage>
        <taxon>Eukaryota</taxon>
        <taxon>Fungi</taxon>
        <taxon>Dikarya</taxon>
        <taxon>Ascomycota</taxon>
        <taxon>Pezizomycotina</taxon>
        <taxon>Orbiliomycetes</taxon>
        <taxon>Orbiliales</taxon>
        <taxon>Orbiliaceae</taxon>
        <taxon>Orbilia</taxon>
    </lineage>
</organism>
<gene>
    <name evidence="2" type="ORF">TWF694_005379</name>
</gene>
<protein>
    <recommendedName>
        <fullName evidence="4">F-box domain-containing protein</fullName>
    </recommendedName>
</protein>
<accession>A0AAV9WZ01</accession>
<dbReference type="SUPFAM" id="SSF81383">
    <property type="entry name" value="F-box domain"/>
    <property type="match status" value="1"/>
</dbReference>
<keyword evidence="3" id="KW-1185">Reference proteome</keyword>
<feature type="compositionally biased region" description="Acidic residues" evidence="1">
    <location>
        <begin position="271"/>
        <end position="284"/>
    </location>
</feature>
<dbReference type="InterPro" id="IPR036047">
    <property type="entry name" value="F-box-like_dom_sf"/>
</dbReference>
<reference evidence="2 3" key="1">
    <citation type="submission" date="2019-10" db="EMBL/GenBank/DDBJ databases">
        <authorList>
            <person name="Palmer J.M."/>
        </authorList>
    </citation>
    <scope>NUCLEOTIDE SEQUENCE [LARGE SCALE GENOMIC DNA]</scope>
    <source>
        <strain evidence="2 3">TWF694</strain>
    </source>
</reference>
<evidence type="ECO:0000313" key="3">
    <source>
        <dbReference type="Proteomes" id="UP001365542"/>
    </source>
</evidence>
<proteinExistence type="predicted"/>